<gene>
    <name evidence="27" type="ORF">SK128_014550</name>
</gene>
<evidence type="ECO:0000256" key="11">
    <source>
        <dbReference type="ARBA" id="ARBA00022801"/>
    </source>
</evidence>
<keyword evidence="28" id="KW-1185">Reference proteome</keyword>
<dbReference type="GO" id="GO:0070006">
    <property type="term" value="F:metalloaminopeptidase activity"/>
    <property type="evidence" value="ECO:0007669"/>
    <property type="project" value="TreeGrafter"/>
</dbReference>
<keyword evidence="9 20" id="KW-0479">Metal-binding</keyword>
<evidence type="ECO:0000256" key="18">
    <source>
        <dbReference type="ARBA" id="ARBA00023180"/>
    </source>
</evidence>
<dbReference type="GO" id="GO:0005615">
    <property type="term" value="C:extracellular space"/>
    <property type="evidence" value="ECO:0007669"/>
    <property type="project" value="TreeGrafter"/>
</dbReference>
<protein>
    <recommendedName>
        <fullName evidence="22">Aminopeptidase</fullName>
        <ecNumber evidence="22">3.4.11.-</ecNumber>
    </recommendedName>
</protein>
<dbReference type="AlphaFoldDB" id="A0AAN8WZL8"/>
<dbReference type="PRINTS" id="PR00756">
    <property type="entry name" value="ALADIPTASE"/>
</dbReference>
<feature type="domain" description="ERAP1-like C-terminal" evidence="25">
    <location>
        <begin position="574"/>
        <end position="888"/>
    </location>
</feature>
<dbReference type="InterPro" id="IPR045357">
    <property type="entry name" value="Aminopeptidase_N-like_N"/>
</dbReference>
<dbReference type="InterPro" id="IPR027268">
    <property type="entry name" value="Peptidase_M4/M1_CTD_sf"/>
</dbReference>
<dbReference type="Pfam" id="PF11838">
    <property type="entry name" value="ERAP1_C"/>
    <property type="match status" value="1"/>
</dbReference>
<dbReference type="Gene3D" id="2.60.40.1730">
    <property type="entry name" value="tricorn interacting facor f3 domain"/>
    <property type="match status" value="1"/>
</dbReference>
<dbReference type="GO" id="GO:0005886">
    <property type="term" value="C:plasma membrane"/>
    <property type="evidence" value="ECO:0007669"/>
    <property type="project" value="UniProtKB-SubCell"/>
</dbReference>
<keyword evidence="16" id="KW-0472">Membrane</keyword>
<dbReference type="InterPro" id="IPR050344">
    <property type="entry name" value="Peptidase_M1_aminopeptidases"/>
</dbReference>
<evidence type="ECO:0000256" key="7">
    <source>
        <dbReference type="ARBA" id="ARBA00022670"/>
    </source>
</evidence>
<evidence type="ECO:0000259" key="24">
    <source>
        <dbReference type="Pfam" id="PF01433"/>
    </source>
</evidence>
<feature type="domain" description="Aminopeptidase N-like N-terminal" evidence="26">
    <location>
        <begin position="40"/>
        <end position="231"/>
    </location>
</feature>
<evidence type="ECO:0000256" key="23">
    <source>
        <dbReference type="SAM" id="SignalP"/>
    </source>
</evidence>
<evidence type="ECO:0000259" key="26">
    <source>
        <dbReference type="Pfam" id="PF17900"/>
    </source>
</evidence>
<accession>A0AAN8WZL8</accession>
<keyword evidence="7 22" id="KW-0645">Protease</keyword>
<feature type="domain" description="Peptidase M1 membrane alanine aminopeptidase" evidence="24">
    <location>
        <begin position="270"/>
        <end position="492"/>
    </location>
</feature>
<dbReference type="InterPro" id="IPR042097">
    <property type="entry name" value="Aminopeptidase_N-like_N_sf"/>
</dbReference>
<dbReference type="PANTHER" id="PTHR11533">
    <property type="entry name" value="PROTEASE M1 ZINC METALLOPROTEASE"/>
    <property type="match status" value="1"/>
</dbReference>
<evidence type="ECO:0000256" key="4">
    <source>
        <dbReference type="ARBA" id="ARBA00010136"/>
    </source>
</evidence>
<dbReference type="PANTHER" id="PTHR11533:SF294">
    <property type="entry name" value="THYROTROPIN-RELEASING HORMONE-DEGRADING ECTOENZYME"/>
    <property type="match status" value="1"/>
</dbReference>
<keyword evidence="18" id="KW-0325">Glycoprotein</keyword>
<keyword evidence="13" id="KW-0735">Signal-anchor</keyword>
<evidence type="ECO:0000259" key="25">
    <source>
        <dbReference type="Pfam" id="PF11838"/>
    </source>
</evidence>
<feature type="site" description="Transition state stabilizer" evidence="21">
    <location>
        <position position="425"/>
    </location>
</feature>
<dbReference type="Gene3D" id="2.60.40.1910">
    <property type="match status" value="1"/>
</dbReference>
<feature type="active site" description="Proton acceptor" evidence="19">
    <location>
        <position position="340"/>
    </location>
</feature>
<evidence type="ECO:0000256" key="1">
    <source>
        <dbReference type="ARBA" id="ARBA00000098"/>
    </source>
</evidence>
<keyword evidence="11 22" id="KW-0378">Hydrolase</keyword>
<dbReference type="Pfam" id="PF01433">
    <property type="entry name" value="Peptidase_M1"/>
    <property type="match status" value="1"/>
</dbReference>
<dbReference type="InterPro" id="IPR024571">
    <property type="entry name" value="ERAP1-like_C_dom"/>
</dbReference>
<feature type="binding site" evidence="20">
    <location>
        <position position="362"/>
    </location>
    <ligand>
        <name>Zn(2+)</name>
        <dbReference type="ChEBI" id="CHEBI:29105"/>
        <note>catalytic</note>
    </ligand>
</feature>
<keyword evidence="15 22" id="KW-0482">Metalloprotease</keyword>
<organism evidence="27 28">
    <name type="scientific">Halocaridina rubra</name>
    <name type="common">Hawaiian red shrimp</name>
    <dbReference type="NCBI Taxonomy" id="373956"/>
    <lineage>
        <taxon>Eukaryota</taxon>
        <taxon>Metazoa</taxon>
        <taxon>Ecdysozoa</taxon>
        <taxon>Arthropoda</taxon>
        <taxon>Crustacea</taxon>
        <taxon>Multicrustacea</taxon>
        <taxon>Malacostraca</taxon>
        <taxon>Eumalacostraca</taxon>
        <taxon>Eucarida</taxon>
        <taxon>Decapoda</taxon>
        <taxon>Pleocyemata</taxon>
        <taxon>Caridea</taxon>
        <taxon>Atyoidea</taxon>
        <taxon>Atyidae</taxon>
        <taxon>Halocaridina</taxon>
    </lineage>
</organism>
<feature type="binding site" evidence="20">
    <location>
        <position position="339"/>
    </location>
    <ligand>
        <name>Zn(2+)</name>
        <dbReference type="ChEBI" id="CHEBI:29105"/>
        <note>catalytic</note>
    </ligand>
</feature>
<dbReference type="InterPro" id="IPR034016">
    <property type="entry name" value="M1_APN-typ"/>
</dbReference>
<evidence type="ECO:0000256" key="2">
    <source>
        <dbReference type="ARBA" id="ARBA00004606"/>
    </source>
</evidence>
<dbReference type="GO" id="GO:0042277">
    <property type="term" value="F:peptide binding"/>
    <property type="evidence" value="ECO:0007669"/>
    <property type="project" value="TreeGrafter"/>
</dbReference>
<sequence length="916" mass="105751">MTKKSFIPVPLVILLSLTGHAANTSNDSPAGMVILPKTLKPLHYDVWLQPFINGNFSIYGRAIIEFEVLAPTYHVILHMTDIITKNESTRLIDNASKREIVILQQLYVPTRNLYIAHLEEKLEAGRSFILSLEFKGTLGEQPRGFYRSSYKKENGHTSWVAATQFQSTDARRAFPCFDEPGLKATFKIFLARETHMKALSNMPLVKSTPIENQPGWWWDEFEKSVPMSTYLVAFYISDFSSKIINDGSNGTMFRAVTRSAIQLQTQLAGEIGIEVLSFYEQYFSMPFPLPKIDMIAVPENSFSAMENWGLITFRESGLLYSPISSPAKQKKWVSYLVSHELAHQWFGNLVTMEWWTDLWLNEGFATYMGDKAVDHIEPEWHMMDLFIVHRQQIVMALDALKSSHPVSVAVHDPVEINEIFDQISYLKGASIIRMMSYFLTESTFKKGLKNYLTTLKYKNADQDDLWHFLTEAAHEDGTLSTDQTVKTIMDTWTLKEGFPVISVTRAGNSSAILTQEQFLLDTNATERTSNKWWIPITYTSQENPSFRDTQVKFWLNDRGIDPVSYIGYPEPHHWVIFNIQQSGYYRVNYDTENWRLLTQQLLVDHEIIHVNNRAQIIDDALNLARIGQLSYDVALEITAYLKKERHYVPWKAAFNNLQYIYDMLQQDPVFGALREYLLSLILPLYNHIGFDEQQGDELQVQLLRSEMVKWACLLRHQDCLQRSVSLFRRWMSNPNEEFNGVSPNVADTVYCTAIREGEEPEWMFAWEKKLSGVLSCTTHFWLIARYLKGAFNESSGIRRQDASLVFQQVSKNSNAGNILAWDYMRTNWKQITDYIGSTFFALANMMEEVTKTFNSEQKVSELIQFQKDNDGNLLTATRAVTQALEATRLNMAWMKDNYDTIVHWLKSHEYSSELLA</sequence>
<evidence type="ECO:0000256" key="9">
    <source>
        <dbReference type="ARBA" id="ARBA00022723"/>
    </source>
</evidence>
<evidence type="ECO:0000256" key="10">
    <source>
        <dbReference type="ARBA" id="ARBA00022729"/>
    </source>
</evidence>
<evidence type="ECO:0000256" key="8">
    <source>
        <dbReference type="ARBA" id="ARBA00022692"/>
    </source>
</evidence>
<dbReference type="GO" id="GO:0005737">
    <property type="term" value="C:cytoplasm"/>
    <property type="evidence" value="ECO:0007669"/>
    <property type="project" value="TreeGrafter"/>
</dbReference>
<evidence type="ECO:0000256" key="14">
    <source>
        <dbReference type="ARBA" id="ARBA00022989"/>
    </source>
</evidence>
<dbReference type="GO" id="GO:0008270">
    <property type="term" value="F:zinc ion binding"/>
    <property type="evidence" value="ECO:0007669"/>
    <property type="project" value="UniProtKB-UniRule"/>
</dbReference>
<dbReference type="GO" id="GO:0006508">
    <property type="term" value="P:proteolysis"/>
    <property type="evidence" value="ECO:0007669"/>
    <property type="project" value="UniProtKB-KW"/>
</dbReference>
<dbReference type="FunFam" id="1.25.50.20:FF:000001">
    <property type="entry name" value="Aminopeptidase"/>
    <property type="match status" value="1"/>
</dbReference>
<dbReference type="CDD" id="cd09601">
    <property type="entry name" value="M1_APN-Q_like"/>
    <property type="match status" value="1"/>
</dbReference>
<evidence type="ECO:0000256" key="17">
    <source>
        <dbReference type="ARBA" id="ARBA00023157"/>
    </source>
</evidence>
<dbReference type="Proteomes" id="UP001381693">
    <property type="component" value="Unassembled WGS sequence"/>
</dbReference>
<evidence type="ECO:0000256" key="19">
    <source>
        <dbReference type="PIRSR" id="PIRSR634016-1"/>
    </source>
</evidence>
<comment type="cofactor">
    <cofactor evidence="20 22">
        <name>Zn(2+)</name>
        <dbReference type="ChEBI" id="CHEBI:29105"/>
    </cofactor>
    <text evidence="20 22">Binds 1 zinc ion per subunit.</text>
</comment>
<keyword evidence="5" id="KW-1003">Cell membrane</keyword>
<dbReference type="InterPro" id="IPR001930">
    <property type="entry name" value="Peptidase_M1"/>
</dbReference>
<evidence type="ECO:0000256" key="3">
    <source>
        <dbReference type="ARBA" id="ARBA00004609"/>
    </source>
</evidence>
<dbReference type="GO" id="GO:0098552">
    <property type="term" value="C:side of membrane"/>
    <property type="evidence" value="ECO:0007669"/>
    <property type="project" value="UniProtKB-KW"/>
</dbReference>
<dbReference type="Gene3D" id="1.25.50.20">
    <property type="match status" value="1"/>
</dbReference>
<dbReference type="Gene3D" id="1.10.390.10">
    <property type="entry name" value="Neutral Protease Domain 2"/>
    <property type="match status" value="1"/>
</dbReference>
<evidence type="ECO:0000256" key="5">
    <source>
        <dbReference type="ARBA" id="ARBA00022475"/>
    </source>
</evidence>
<dbReference type="GO" id="GO:0016285">
    <property type="term" value="F:alanyl aminopeptidase activity"/>
    <property type="evidence" value="ECO:0007669"/>
    <property type="project" value="UniProtKB-EC"/>
</dbReference>
<comment type="similarity">
    <text evidence="4 22">Belongs to the peptidase M1 family.</text>
</comment>
<comment type="catalytic activity">
    <reaction evidence="1">
        <text>Release of an N-terminal amino acid, Xaa-|-Yaa- from a peptide, amide or arylamide. Xaa is preferably Ala, but may be most amino acids including Pro (slow action). When a terminal hydrophobic residue is followed by a prolyl residue, the two may be released as an intact Xaa-Pro dipeptide.</text>
        <dbReference type="EC" id="3.4.11.2"/>
    </reaction>
</comment>
<comment type="caution">
    <text evidence="27">The sequence shown here is derived from an EMBL/GenBank/DDBJ whole genome shotgun (WGS) entry which is preliminary data.</text>
</comment>
<keyword evidence="6" id="KW-0449">Lipoprotein</keyword>
<keyword evidence="8" id="KW-0812">Transmembrane</keyword>
<evidence type="ECO:0000313" key="27">
    <source>
        <dbReference type="EMBL" id="KAK7075270.1"/>
    </source>
</evidence>
<dbReference type="EMBL" id="JAXCGZ010011335">
    <property type="protein sequence ID" value="KAK7075270.1"/>
    <property type="molecule type" value="Genomic_DNA"/>
</dbReference>
<evidence type="ECO:0000256" key="16">
    <source>
        <dbReference type="ARBA" id="ARBA00023136"/>
    </source>
</evidence>
<dbReference type="Pfam" id="PF17900">
    <property type="entry name" value="Peptidase_M1_N"/>
    <property type="match status" value="1"/>
</dbReference>
<keyword evidence="17" id="KW-1015">Disulfide bond</keyword>
<keyword evidence="12 20" id="KW-0862">Zinc</keyword>
<proteinExistence type="inferred from homology"/>
<dbReference type="FunFam" id="2.60.40.1730:FF:000012">
    <property type="entry name" value="Aminopeptidase N"/>
    <property type="match status" value="1"/>
</dbReference>
<comment type="subcellular location">
    <subcellularLocation>
        <location evidence="3">Cell membrane</location>
        <topology evidence="3">Lipid-anchor</topology>
        <topology evidence="3">GPI-anchor</topology>
    </subcellularLocation>
    <subcellularLocation>
        <location evidence="2">Membrane</location>
        <topology evidence="2">Single-pass type II membrane protein</topology>
    </subcellularLocation>
</comment>
<reference evidence="27 28" key="1">
    <citation type="submission" date="2023-11" db="EMBL/GenBank/DDBJ databases">
        <title>Halocaridina rubra genome assembly.</title>
        <authorList>
            <person name="Smith C."/>
        </authorList>
    </citation>
    <scope>NUCLEOTIDE SEQUENCE [LARGE SCALE GENOMIC DNA]</scope>
    <source>
        <strain evidence="27">EP-1</strain>
        <tissue evidence="27">Whole</tissue>
    </source>
</reference>
<dbReference type="InterPro" id="IPR014782">
    <property type="entry name" value="Peptidase_M1_dom"/>
</dbReference>
<dbReference type="FunFam" id="1.10.390.10:FF:000016">
    <property type="entry name" value="Glutamyl aminopeptidase"/>
    <property type="match status" value="1"/>
</dbReference>
<name>A0AAN8WZL8_HALRR</name>
<evidence type="ECO:0000256" key="12">
    <source>
        <dbReference type="ARBA" id="ARBA00022833"/>
    </source>
</evidence>
<evidence type="ECO:0000256" key="21">
    <source>
        <dbReference type="PIRSR" id="PIRSR634016-4"/>
    </source>
</evidence>
<dbReference type="SUPFAM" id="SSF63737">
    <property type="entry name" value="Leukotriene A4 hydrolase N-terminal domain"/>
    <property type="match status" value="1"/>
</dbReference>
<keyword evidence="10 23" id="KW-0732">Signal</keyword>
<evidence type="ECO:0000313" key="28">
    <source>
        <dbReference type="Proteomes" id="UP001381693"/>
    </source>
</evidence>
<dbReference type="SUPFAM" id="SSF55486">
    <property type="entry name" value="Metalloproteases ('zincins'), catalytic domain"/>
    <property type="match status" value="1"/>
</dbReference>
<feature type="chain" id="PRO_5042866656" description="Aminopeptidase" evidence="23">
    <location>
        <begin position="22"/>
        <end position="916"/>
    </location>
</feature>
<keyword evidence="6" id="KW-0336">GPI-anchor</keyword>
<keyword evidence="22" id="KW-0031">Aminopeptidase</keyword>
<evidence type="ECO:0000256" key="13">
    <source>
        <dbReference type="ARBA" id="ARBA00022968"/>
    </source>
</evidence>
<evidence type="ECO:0000256" key="15">
    <source>
        <dbReference type="ARBA" id="ARBA00023049"/>
    </source>
</evidence>
<evidence type="ECO:0000256" key="20">
    <source>
        <dbReference type="PIRSR" id="PIRSR634016-3"/>
    </source>
</evidence>
<dbReference type="EC" id="3.4.11.-" evidence="22"/>
<evidence type="ECO:0000256" key="6">
    <source>
        <dbReference type="ARBA" id="ARBA00022622"/>
    </source>
</evidence>
<evidence type="ECO:0000256" key="22">
    <source>
        <dbReference type="RuleBase" id="RU364040"/>
    </source>
</evidence>
<feature type="signal peptide" evidence="23">
    <location>
        <begin position="1"/>
        <end position="21"/>
    </location>
</feature>
<feature type="binding site" evidence="20">
    <location>
        <position position="343"/>
    </location>
    <ligand>
        <name>Zn(2+)</name>
        <dbReference type="ChEBI" id="CHEBI:29105"/>
        <note>catalytic</note>
    </ligand>
</feature>
<dbReference type="FunFam" id="2.60.40.1910:FF:000008">
    <property type="entry name" value="Aminopeptidase"/>
    <property type="match status" value="1"/>
</dbReference>
<keyword evidence="14" id="KW-1133">Transmembrane helix</keyword>
<dbReference type="GO" id="GO:0043171">
    <property type="term" value="P:peptide catabolic process"/>
    <property type="evidence" value="ECO:0007669"/>
    <property type="project" value="TreeGrafter"/>
</dbReference>